<evidence type="ECO:0000313" key="2">
    <source>
        <dbReference type="Proteomes" id="UP000596742"/>
    </source>
</evidence>
<organism evidence="1 2">
    <name type="scientific">Mytilus galloprovincialis</name>
    <name type="common">Mediterranean mussel</name>
    <dbReference type="NCBI Taxonomy" id="29158"/>
    <lineage>
        <taxon>Eukaryota</taxon>
        <taxon>Metazoa</taxon>
        <taxon>Spiralia</taxon>
        <taxon>Lophotrochozoa</taxon>
        <taxon>Mollusca</taxon>
        <taxon>Bivalvia</taxon>
        <taxon>Autobranchia</taxon>
        <taxon>Pteriomorphia</taxon>
        <taxon>Mytilida</taxon>
        <taxon>Mytiloidea</taxon>
        <taxon>Mytilidae</taxon>
        <taxon>Mytilinae</taxon>
        <taxon>Mytilus</taxon>
    </lineage>
</organism>
<accession>A0A8B6DAW4</accession>
<dbReference type="Proteomes" id="UP000596742">
    <property type="component" value="Unassembled WGS sequence"/>
</dbReference>
<dbReference type="PANTHER" id="PTHR22605:SF16">
    <property type="entry name" value="E3 UBIQUITIN-PROTEIN LIGASE RNF213"/>
    <property type="match status" value="1"/>
</dbReference>
<dbReference type="EMBL" id="UYJE01003051">
    <property type="protein sequence ID" value="VDI16171.1"/>
    <property type="molecule type" value="Genomic_DNA"/>
</dbReference>
<dbReference type="InterPro" id="IPR013083">
    <property type="entry name" value="Znf_RING/FYVE/PHD"/>
</dbReference>
<dbReference type="OrthoDB" id="6153843at2759"/>
<proteinExistence type="predicted"/>
<evidence type="ECO:0000313" key="1">
    <source>
        <dbReference type="EMBL" id="VDI16171.1"/>
    </source>
</evidence>
<dbReference type="PANTHER" id="PTHR22605">
    <property type="entry name" value="RZ-TYPE DOMAIN-CONTAINING PROTEIN"/>
    <property type="match status" value="1"/>
</dbReference>
<dbReference type="Gene3D" id="3.30.40.10">
    <property type="entry name" value="Zinc/RING finger domain, C3HC4 (zinc finger)"/>
    <property type="match status" value="1"/>
</dbReference>
<dbReference type="SUPFAM" id="SSF57850">
    <property type="entry name" value="RING/U-box"/>
    <property type="match status" value="1"/>
</dbReference>
<comment type="caution">
    <text evidence="1">The sequence shown here is derived from an EMBL/GenBank/DDBJ whole genome shotgun (WGS) entry which is preliminary data.</text>
</comment>
<name>A0A8B6DAW4_MYTGA</name>
<feature type="non-terminal residue" evidence="1">
    <location>
        <position position="1"/>
    </location>
</feature>
<reference evidence="1" key="1">
    <citation type="submission" date="2018-11" db="EMBL/GenBank/DDBJ databases">
        <authorList>
            <person name="Alioto T."/>
            <person name="Alioto T."/>
        </authorList>
    </citation>
    <scope>NUCLEOTIDE SEQUENCE</scope>
</reference>
<dbReference type="InterPro" id="IPR031248">
    <property type="entry name" value="RNF213"/>
</dbReference>
<dbReference type="GO" id="GO:0004842">
    <property type="term" value="F:ubiquitin-protein transferase activity"/>
    <property type="evidence" value="ECO:0007669"/>
    <property type="project" value="InterPro"/>
</dbReference>
<sequence length="662" mass="76661">ERLMYFPTWIDLKGADAVPETVHHVIFTEKEIDIRNKTVLVRTKSFPACHCKLTFRCRWVVLLHHQLESHNDCIRKTVDILKSLGIGRLVDEMDAIDKQQFICDYLKDFVYMAHPVKSESEHQLIWQTVKAGYKCIGSDDNHEILTAICKCHILFKLNGARFKHLSLVVSVFPKCCDEITDMQQKKPDFELVTDSEMTIDVFALHILLRKLEPKGVLEEPTTRMQWLRNVCDYRLIVERIFSHLRQRIETIQHNYGERCAKGLVTIRHQWTKVMILKLFVEHVCNGSPREQTEIESCLPFWVMLGLKADMKSIKTFNTVEIFLKNRNKAVLKDYFGQMANCLVCEKPIESAPVTLPCSTRHVLCGACFNHTVGFNEFECPACGTEFPVDFNPEDCQNREQISKFNDFRIRINKFFMEVVSQMSFAEGSSPSTDVIEKIMSYVTGSGENKSAERVVTKELTVFHDTIDPTPVVRSFLLQHMMLMSGDHWKKHLSIYFQQTSELVEGHGPVEKLKLCLLVMFCMEDSMYQQFSKVEENMIDVASRLADEACSELGTEQPFLKQIKNICKTRITLSVAAKHLHRLFTSTFTTVSQGLQQLFYSASRLCDESGTNDWPRRFFVKHLCRTYGVDSYQRILRESDEGYLRWVRLPEMDAENVRILTCA</sequence>
<dbReference type="AlphaFoldDB" id="A0A8B6DAW4"/>
<gene>
    <name evidence="1" type="ORF">MGAL_10B050950</name>
</gene>
<keyword evidence="2" id="KW-1185">Reference proteome</keyword>
<protein>
    <submittedName>
        <fullName evidence="1">Uncharacterized protein</fullName>
    </submittedName>
</protein>
<dbReference type="GO" id="GO:0016887">
    <property type="term" value="F:ATP hydrolysis activity"/>
    <property type="evidence" value="ECO:0007669"/>
    <property type="project" value="InterPro"/>
</dbReference>